<evidence type="ECO:0000256" key="2">
    <source>
        <dbReference type="SAM" id="MobiDB-lite"/>
    </source>
</evidence>
<dbReference type="GO" id="GO:0008270">
    <property type="term" value="F:zinc ion binding"/>
    <property type="evidence" value="ECO:0007669"/>
    <property type="project" value="UniProtKB-KW"/>
</dbReference>
<name>A0A834LDK6_RHOSS</name>
<protein>
    <recommendedName>
        <fullName evidence="3">CCHC-type domain-containing protein</fullName>
    </recommendedName>
</protein>
<dbReference type="PANTHER" id="PTHR31286:SF167">
    <property type="entry name" value="OS09G0268800 PROTEIN"/>
    <property type="match status" value="1"/>
</dbReference>
<evidence type="ECO:0000313" key="4">
    <source>
        <dbReference type="EMBL" id="KAF7130068.1"/>
    </source>
</evidence>
<proteinExistence type="predicted"/>
<dbReference type="InterPro" id="IPR001878">
    <property type="entry name" value="Znf_CCHC"/>
</dbReference>
<dbReference type="OrthoDB" id="1707487at2759"/>
<keyword evidence="1" id="KW-0479">Metal-binding</keyword>
<sequence length="337" mass="36370">MVVPKSLGDVITVKDPGDCGRMTNFLRVRVWLDVSKPLKKGFLLRRSKEEDLWVHFKYERLSDFCYGCGKVSHTTNECMEKHSFNAKDWEFDGSLRAEFMVRTNSLESDTSQAGINEVEDLSSGTPSVVQQINFGSIWLKCGFGGPSIGLSSGGEAVCDGPLYFVEEPDSPRPKSSAGRAKNLDEIQVGPISFLGNSLSVDLGKVGQYPRTGEEGLVSAFNKTLNLKRKGVEESERDQGKRLKGSDSTEVGEQELSLVRLSTGGKGSTLSPHRGCLGRGRGRRGGRAGRSSIRGWNQILALCDADLVDVEVRVGGDSGEPASEGIFGSESALVGATV</sequence>
<evidence type="ECO:0000259" key="3">
    <source>
        <dbReference type="PROSITE" id="PS50158"/>
    </source>
</evidence>
<comment type="caution">
    <text evidence="4">The sequence shown here is derived from an EMBL/GenBank/DDBJ whole genome shotgun (WGS) entry which is preliminary data.</text>
</comment>
<dbReference type="GO" id="GO:0003676">
    <property type="term" value="F:nucleic acid binding"/>
    <property type="evidence" value="ECO:0007669"/>
    <property type="project" value="InterPro"/>
</dbReference>
<keyword evidence="1" id="KW-0862">Zinc</keyword>
<organism evidence="4 5">
    <name type="scientific">Rhododendron simsii</name>
    <name type="common">Sims's rhododendron</name>
    <dbReference type="NCBI Taxonomy" id="118357"/>
    <lineage>
        <taxon>Eukaryota</taxon>
        <taxon>Viridiplantae</taxon>
        <taxon>Streptophyta</taxon>
        <taxon>Embryophyta</taxon>
        <taxon>Tracheophyta</taxon>
        <taxon>Spermatophyta</taxon>
        <taxon>Magnoliopsida</taxon>
        <taxon>eudicotyledons</taxon>
        <taxon>Gunneridae</taxon>
        <taxon>Pentapetalae</taxon>
        <taxon>asterids</taxon>
        <taxon>Ericales</taxon>
        <taxon>Ericaceae</taxon>
        <taxon>Ericoideae</taxon>
        <taxon>Rhodoreae</taxon>
        <taxon>Rhododendron</taxon>
    </lineage>
</organism>
<dbReference type="EMBL" id="WJXA01000010">
    <property type="protein sequence ID" value="KAF7130068.1"/>
    <property type="molecule type" value="Genomic_DNA"/>
</dbReference>
<feature type="region of interest" description="Disordered" evidence="2">
    <location>
        <begin position="229"/>
        <end position="289"/>
    </location>
</feature>
<feature type="compositionally biased region" description="Basic and acidic residues" evidence="2">
    <location>
        <begin position="229"/>
        <end position="246"/>
    </location>
</feature>
<keyword evidence="1" id="KW-0863">Zinc-finger</keyword>
<feature type="domain" description="CCHC-type" evidence="3">
    <location>
        <begin position="65"/>
        <end position="78"/>
    </location>
</feature>
<evidence type="ECO:0000313" key="5">
    <source>
        <dbReference type="Proteomes" id="UP000626092"/>
    </source>
</evidence>
<reference evidence="4" key="1">
    <citation type="submission" date="2019-11" db="EMBL/GenBank/DDBJ databases">
        <authorList>
            <person name="Liu Y."/>
            <person name="Hou J."/>
            <person name="Li T.-Q."/>
            <person name="Guan C.-H."/>
            <person name="Wu X."/>
            <person name="Wu H.-Z."/>
            <person name="Ling F."/>
            <person name="Zhang R."/>
            <person name="Shi X.-G."/>
            <person name="Ren J.-P."/>
            <person name="Chen E.-F."/>
            <person name="Sun J.-M."/>
        </authorList>
    </citation>
    <scope>NUCLEOTIDE SEQUENCE</scope>
    <source>
        <strain evidence="4">Adult_tree_wgs_1</strain>
        <tissue evidence="4">Leaves</tissue>
    </source>
</reference>
<dbReference type="InterPro" id="IPR040256">
    <property type="entry name" value="At4g02000-like"/>
</dbReference>
<accession>A0A834LDK6</accession>
<dbReference type="Pfam" id="PF14392">
    <property type="entry name" value="zf-CCHC_4"/>
    <property type="match status" value="1"/>
</dbReference>
<dbReference type="PANTHER" id="PTHR31286">
    <property type="entry name" value="GLYCINE-RICH CELL WALL STRUCTURAL PROTEIN 1.8-LIKE"/>
    <property type="match status" value="1"/>
</dbReference>
<gene>
    <name evidence="4" type="ORF">RHSIM_Rhsim10G0119700</name>
</gene>
<dbReference type="InterPro" id="IPR025836">
    <property type="entry name" value="Zn_knuckle_CX2CX4HX4C"/>
</dbReference>
<evidence type="ECO:0000256" key="1">
    <source>
        <dbReference type="PROSITE-ProRule" id="PRU00047"/>
    </source>
</evidence>
<keyword evidence="5" id="KW-1185">Reference proteome</keyword>
<dbReference type="Proteomes" id="UP000626092">
    <property type="component" value="Unassembled WGS sequence"/>
</dbReference>
<dbReference type="PROSITE" id="PS50158">
    <property type="entry name" value="ZF_CCHC"/>
    <property type="match status" value="1"/>
</dbReference>
<dbReference type="AlphaFoldDB" id="A0A834LDK6"/>